<evidence type="ECO:0000313" key="1">
    <source>
        <dbReference type="EMBL" id="PRM93913.1"/>
    </source>
</evidence>
<sequence length="111" mass="12920">MEITSLDIVLCEFYFSNLNQSKKRPVLVFKDNLPFDDFIAIPISSKIGNMTNDEILIELKIFENGSIPVKSKLILRKTFVVSKSAVIKKYGTVKEDFFKYTKKQFCKYFEC</sequence>
<dbReference type="EMBL" id="NXGE01000005">
    <property type="protein sequence ID" value="PRM93913.1"/>
    <property type="molecule type" value="Genomic_DNA"/>
</dbReference>
<organism evidence="1 2">
    <name type="scientific">Aliarcobacter cryaerophilus</name>
    <dbReference type="NCBI Taxonomy" id="28198"/>
    <lineage>
        <taxon>Bacteria</taxon>
        <taxon>Pseudomonadati</taxon>
        <taxon>Campylobacterota</taxon>
        <taxon>Epsilonproteobacteria</taxon>
        <taxon>Campylobacterales</taxon>
        <taxon>Arcobacteraceae</taxon>
        <taxon>Aliarcobacter</taxon>
    </lineage>
</organism>
<dbReference type="Proteomes" id="UP000238281">
    <property type="component" value="Unassembled WGS sequence"/>
</dbReference>
<evidence type="ECO:0000313" key="2">
    <source>
        <dbReference type="Proteomes" id="UP000238281"/>
    </source>
</evidence>
<dbReference type="SUPFAM" id="SSF50118">
    <property type="entry name" value="Cell growth inhibitor/plasmid maintenance toxic component"/>
    <property type="match status" value="1"/>
</dbReference>
<evidence type="ECO:0008006" key="3">
    <source>
        <dbReference type="Google" id="ProtNLM"/>
    </source>
</evidence>
<dbReference type="InterPro" id="IPR011067">
    <property type="entry name" value="Plasmid_toxin/cell-grow_inhib"/>
</dbReference>
<dbReference type="GO" id="GO:0003677">
    <property type="term" value="F:DNA binding"/>
    <property type="evidence" value="ECO:0007669"/>
    <property type="project" value="InterPro"/>
</dbReference>
<proteinExistence type="predicted"/>
<protein>
    <recommendedName>
        <fullName evidence="3">Type II toxin-antitoxin system PemK/MazF family toxin</fullName>
    </recommendedName>
</protein>
<reference evidence="1 2" key="1">
    <citation type="submission" date="2017-09" db="EMBL/GenBank/DDBJ databases">
        <title>Reassesment of A. cryaerophilus.</title>
        <authorList>
            <person name="Perez-Cataluna A."/>
            <person name="Collado L."/>
            <person name="Salgado O."/>
            <person name="Lefinanco V."/>
            <person name="Figueras M.J."/>
        </authorList>
    </citation>
    <scope>NUCLEOTIDE SEQUENCE [LARGE SCALE GENOMIC DNA]</scope>
    <source>
        <strain evidence="1 2">LMG 10210</strain>
    </source>
</reference>
<dbReference type="InterPro" id="IPR003477">
    <property type="entry name" value="PemK-like"/>
</dbReference>
<gene>
    <name evidence="1" type="ORF">CJ673_08030</name>
</gene>
<dbReference type="RefSeq" id="WP_105915695.1">
    <property type="nucleotide sequence ID" value="NZ_NXGE01000005.1"/>
</dbReference>
<comment type="caution">
    <text evidence="1">The sequence shown here is derived from an EMBL/GenBank/DDBJ whole genome shotgun (WGS) entry which is preliminary data.</text>
</comment>
<name>A0A2S9T4Z3_9BACT</name>
<dbReference type="AlphaFoldDB" id="A0A2S9T4Z3"/>
<dbReference type="Pfam" id="PF02452">
    <property type="entry name" value="PemK_toxin"/>
    <property type="match status" value="1"/>
</dbReference>
<dbReference type="Gene3D" id="2.30.30.110">
    <property type="match status" value="1"/>
</dbReference>
<accession>A0A2S9T4Z3</accession>